<evidence type="ECO:0000313" key="1">
    <source>
        <dbReference type="EMBL" id="CAG84494.2"/>
    </source>
</evidence>
<gene>
    <name evidence="1" type="ordered locus">DEHA2A05016g</name>
</gene>
<dbReference type="STRING" id="284592.Q6BZ30"/>
<dbReference type="HOGENOM" id="CLU_355687_0_0_1"/>
<dbReference type="GeneID" id="2899918"/>
<dbReference type="OMA" id="INFLWKE"/>
<dbReference type="eggNOG" id="ENOG502QU9H">
    <property type="taxonomic scope" value="Eukaryota"/>
</dbReference>
<dbReference type="KEGG" id="dha:DEHA2A05016g"/>
<proteinExistence type="predicted"/>
<dbReference type="VEuPathDB" id="FungiDB:DEHA2A05016g"/>
<dbReference type="Proteomes" id="UP000000599">
    <property type="component" value="Chromosome A"/>
</dbReference>
<accession>Q6BZ30</accession>
<dbReference type="InParanoid" id="Q6BZ30"/>
<reference evidence="1 2" key="1">
    <citation type="journal article" date="2004" name="Nature">
        <title>Genome evolution in yeasts.</title>
        <authorList>
            <consortium name="Genolevures"/>
            <person name="Dujon B."/>
            <person name="Sherman D."/>
            <person name="Fischer G."/>
            <person name="Durrens P."/>
            <person name="Casaregola S."/>
            <person name="Lafontaine I."/>
            <person name="de Montigny J."/>
            <person name="Marck C."/>
            <person name="Neuveglise C."/>
            <person name="Talla E."/>
            <person name="Goffard N."/>
            <person name="Frangeul L."/>
            <person name="Aigle M."/>
            <person name="Anthouard V."/>
            <person name="Babour A."/>
            <person name="Barbe V."/>
            <person name="Barnay S."/>
            <person name="Blanchin S."/>
            <person name="Beckerich J.M."/>
            <person name="Beyne E."/>
            <person name="Bleykasten C."/>
            <person name="Boisrame A."/>
            <person name="Boyer J."/>
            <person name="Cattolico L."/>
            <person name="Confanioleri F."/>
            <person name="de Daruvar A."/>
            <person name="Despons L."/>
            <person name="Fabre E."/>
            <person name="Fairhead C."/>
            <person name="Ferry-Dumazet H."/>
            <person name="Groppi A."/>
            <person name="Hantraye F."/>
            <person name="Hennequin C."/>
            <person name="Jauniaux N."/>
            <person name="Joyet P."/>
            <person name="Kachouri R."/>
            <person name="Kerrest A."/>
            <person name="Koszul R."/>
            <person name="Lemaire M."/>
            <person name="Lesur I."/>
            <person name="Ma L."/>
            <person name="Muller H."/>
            <person name="Nicaud J.M."/>
            <person name="Nikolski M."/>
            <person name="Oztas S."/>
            <person name="Ozier-Kalogeropoulos O."/>
            <person name="Pellenz S."/>
            <person name="Potier S."/>
            <person name="Richard G.F."/>
            <person name="Straub M.L."/>
            <person name="Suleau A."/>
            <person name="Swennene D."/>
            <person name="Tekaia F."/>
            <person name="Wesolowski-Louvel M."/>
            <person name="Westhof E."/>
            <person name="Wirth B."/>
            <person name="Zeniou-Meyer M."/>
            <person name="Zivanovic I."/>
            <person name="Bolotin-Fukuhara M."/>
            <person name="Thierry A."/>
            <person name="Bouchier C."/>
            <person name="Caudron B."/>
            <person name="Scarpelli C."/>
            <person name="Gaillardin C."/>
            <person name="Weissenbach J."/>
            <person name="Wincker P."/>
            <person name="Souciet J.L."/>
        </authorList>
    </citation>
    <scope>NUCLEOTIDE SEQUENCE [LARGE SCALE GENOMIC DNA]</scope>
    <source>
        <strain evidence="2">ATCC 36239 / CBS 767 / BCRC 21394 / JCM 1990 / NBRC 0083 / IGC 2968</strain>
    </source>
</reference>
<dbReference type="RefSeq" id="XP_456539.2">
    <property type="nucleotide sequence ID" value="XM_456539.1"/>
</dbReference>
<name>Q6BZ30_DEBHA</name>
<dbReference type="OrthoDB" id="6347512at2759"/>
<dbReference type="EMBL" id="CR382133">
    <property type="protein sequence ID" value="CAG84494.2"/>
    <property type="molecule type" value="Genomic_DNA"/>
</dbReference>
<protein>
    <submittedName>
        <fullName evidence="1">DEHA2A05016p</fullName>
    </submittedName>
</protein>
<keyword evidence="2" id="KW-1185">Reference proteome</keyword>
<dbReference type="AlphaFoldDB" id="Q6BZ30"/>
<sequence>MEIGEDIFDRNKRNLEVVSEKLNQLIDREVVNKQTLLEDLSSLVAKTGVDEAQLNSLLDLVFDLKTPTFLKSTQKRFIIKNLLIPNGNYKLSKHIAYRIISSIGVPQIYYKNGKESKSKKLSTGIQICLLEWLICSYHLFGSKVFNNLSMITILVNYLSYEFSRPYVANLIFLSVSNNNRMFKTYFMPNTTHNIAPFKPWHVQCVVDLFNKFPMDEHLKSLLILFKSQYPSIDFTNFARNDSYHLNNLGTLNPRIFVYPNFNYLDKLRDIQAINGGILTKEQLGQEQIINDNLRYYDNFSASVKKRKRIGNTQKLADVPDLDVIEFGNSSNRSSSVSINDIHSLDSLIGNFENIRLININALFNPQKFGNSRYISDKFKKFYFVLQGLSVDVEQWEKSIRKLDYYIRLSILDNNLSIRDLDILCDKIADFFSFTLGLLFLPSIKDYLCFKFDSPISSDNEYIHKFENLAQRLKFLKYLPVLEFEEFNEDIIQNILTVFDEKSHINAKKSRREQAFITFINELVSLFSTWYSIYAQNSDLELKSAIFKNINGSLPIIYKVLVEKFTESSITLQISLLRIFTFIQSLDSYHLNEFINASTIVLPQSLFYPLILSNNPLIMSEACGYMAFCKTYKFKEHDTAYKNLQNSYIMDTLNFIWRDKSFYYDEDSTAFSRAMFLDPEFLKNLRKLNIFNFSELLSLHTVGNIFHNPCWSFITTQLIRELEDKTENITIRHAGPITEESVSKLTHISGVEWLPMNYDELKLQVLRSLDSLGYTGIADLLFSSLKTLMNKRN</sequence>
<organism evidence="1 2">
    <name type="scientific">Debaryomyces hansenii (strain ATCC 36239 / CBS 767 / BCRC 21394 / JCM 1990 / NBRC 0083 / IGC 2968)</name>
    <name type="common">Yeast</name>
    <name type="synonym">Torulaspora hansenii</name>
    <dbReference type="NCBI Taxonomy" id="284592"/>
    <lineage>
        <taxon>Eukaryota</taxon>
        <taxon>Fungi</taxon>
        <taxon>Dikarya</taxon>
        <taxon>Ascomycota</taxon>
        <taxon>Saccharomycotina</taxon>
        <taxon>Pichiomycetes</taxon>
        <taxon>Debaryomycetaceae</taxon>
        <taxon>Debaryomyces</taxon>
    </lineage>
</organism>
<evidence type="ECO:0000313" key="2">
    <source>
        <dbReference type="Proteomes" id="UP000000599"/>
    </source>
</evidence>